<reference evidence="10" key="1">
    <citation type="journal article" date="2020" name="Nat. Commun.">
        <title>Genome sequence of the cluster root forming white lupin.</title>
        <authorList>
            <person name="Hufnagel B."/>
            <person name="Marques A."/>
            <person name="Soriano A."/>
            <person name="Marques L."/>
            <person name="Divol F."/>
            <person name="Doumas P."/>
            <person name="Sallet E."/>
            <person name="Mancinotti D."/>
            <person name="Carrere S."/>
            <person name="Marande W."/>
            <person name="Arribat S."/>
            <person name="Keller J."/>
            <person name="Huneau C."/>
            <person name="Blein T."/>
            <person name="Aime D."/>
            <person name="Laguerre M."/>
            <person name="Taylor J."/>
            <person name="Schubert V."/>
            <person name="Nelson M."/>
            <person name="Geu-Flores F."/>
            <person name="Crespi M."/>
            <person name="Gallardo-Guerrero K."/>
            <person name="Delaux P.-M."/>
            <person name="Salse J."/>
            <person name="Berges H."/>
            <person name="Guyot R."/>
            <person name="Gouzy J."/>
            <person name="Peret B."/>
        </authorList>
    </citation>
    <scope>NUCLEOTIDE SEQUENCE [LARGE SCALE GENOMIC DNA]</scope>
    <source>
        <strain evidence="10">cv. Amiga</strain>
    </source>
</reference>
<keyword evidence="3" id="KW-0964">Secreted</keyword>
<evidence type="ECO:0000256" key="3">
    <source>
        <dbReference type="ARBA" id="ARBA00022512"/>
    </source>
</evidence>
<evidence type="ECO:0000256" key="7">
    <source>
        <dbReference type="ARBA" id="ARBA00023295"/>
    </source>
</evidence>
<dbReference type="PANTHER" id="PTHR31736:SF19">
    <property type="entry name" value="PECTIN LYASE SUPERFAMILY PROTEIN-RELATED"/>
    <property type="match status" value="1"/>
</dbReference>
<accession>A0A6A4NT76</accession>
<dbReference type="SUPFAM" id="SSF51126">
    <property type="entry name" value="Pectin lyase-like"/>
    <property type="match status" value="1"/>
</dbReference>
<evidence type="ECO:0000256" key="8">
    <source>
        <dbReference type="RuleBase" id="RU361169"/>
    </source>
</evidence>
<comment type="subcellular location">
    <subcellularLocation>
        <location evidence="1">Secreted</location>
        <location evidence="1">Cell wall</location>
    </subcellularLocation>
</comment>
<dbReference type="GO" id="GO:0005975">
    <property type="term" value="P:carbohydrate metabolic process"/>
    <property type="evidence" value="ECO:0007669"/>
    <property type="project" value="InterPro"/>
</dbReference>
<dbReference type="GO" id="GO:0004650">
    <property type="term" value="F:polygalacturonase activity"/>
    <property type="evidence" value="ECO:0007669"/>
    <property type="project" value="InterPro"/>
</dbReference>
<sequence length="149" mass="16622">MISCSRNHDRNHNLKYIYIYTYIFIEIHILTKRIVSIVKGGKGIVQGVIFENIIINQTDYPVHINQHYYGSKEQPQAIKVHNVTFSNINGTSTTENAIVLDCANIGCTDIKLNQISIKSVDPNKPACTICNNVQGSGTNISPLNSSCFH</sequence>
<evidence type="ECO:0000256" key="2">
    <source>
        <dbReference type="ARBA" id="ARBA00008834"/>
    </source>
</evidence>
<keyword evidence="4 8" id="KW-0378">Hydrolase</keyword>
<keyword evidence="6" id="KW-0325">Glycoprotein</keyword>
<evidence type="ECO:0000256" key="6">
    <source>
        <dbReference type="ARBA" id="ARBA00023180"/>
    </source>
</evidence>
<gene>
    <name evidence="9" type="ORF">Lalb_Chr19g0128801</name>
</gene>
<evidence type="ECO:0000256" key="1">
    <source>
        <dbReference type="ARBA" id="ARBA00004191"/>
    </source>
</evidence>
<keyword evidence="3" id="KW-0134">Cell wall</keyword>
<evidence type="ECO:0000313" key="10">
    <source>
        <dbReference type="Proteomes" id="UP000447434"/>
    </source>
</evidence>
<dbReference type="Pfam" id="PF00295">
    <property type="entry name" value="Glyco_hydro_28"/>
    <property type="match status" value="1"/>
</dbReference>
<dbReference type="Gene3D" id="2.160.20.10">
    <property type="entry name" value="Single-stranded right-handed beta-helix, Pectin lyase-like"/>
    <property type="match status" value="1"/>
</dbReference>
<evidence type="ECO:0000313" key="9">
    <source>
        <dbReference type="EMBL" id="KAE9592390.1"/>
    </source>
</evidence>
<dbReference type="Proteomes" id="UP000447434">
    <property type="component" value="Chromosome 19"/>
</dbReference>
<keyword evidence="5" id="KW-1015">Disulfide bond</keyword>
<keyword evidence="7 8" id="KW-0326">Glycosidase</keyword>
<dbReference type="InterPro" id="IPR012334">
    <property type="entry name" value="Pectin_lyas_fold"/>
</dbReference>
<dbReference type="AlphaFoldDB" id="A0A6A4NT76"/>
<dbReference type="InterPro" id="IPR000743">
    <property type="entry name" value="Glyco_hydro_28"/>
</dbReference>
<organism evidence="9 10">
    <name type="scientific">Lupinus albus</name>
    <name type="common">White lupine</name>
    <name type="synonym">Lupinus termis</name>
    <dbReference type="NCBI Taxonomy" id="3870"/>
    <lineage>
        <taxon>Eukaryota</taxon>
        <taxon>Viridiplantae</taxon>
        <taxon>Streptophyta</taxon>
        <taxon>Embryophyta</taxon>
        <taxon>Tracheophyta</taxon>
        <taxon>Spermatophyta</taxon>
        <taxon>Magnoliopsida</taxon>
        <taxon>eudicotyledons</taxon>
        <taxon>Gunneridae</taxon>
        <taxon>Pentapetalae</taxon>
        <taxon>rosids</taxon>
        <taxon>fabids</taxon>
        <taxon>Fabales</taxon>
        <taxon>Fabaceae</taxon>
        <taxon>Papilionoideae</taxon>
        <taxon>50 kb inversion clade</taxon>
        <taxon>genistoids sensu lato</taxon>
        <taxon>core genistoids</taxon>
        <taxon>Genisteae</taxon>
        <taxon>Lupinus</taxon>
    </lineage>
</organism>
<dbReference type="PANTHER" id="PTHR31736">
    <property type="match status" value="1"/>
</dbReference>
<proteinExistence type="inferred from homology"/>
<protein>
    <submittedName>
        <fullName evidence="9">Putative polygalacturonase</fullName>
    </submittedName>
</protein>
<dbReference type="EMBL" id="WOCE01000019">
    <property type="protein sequence ID" value="KAE9592390.1"/>
    <property type="molecule type" value="Genomic_DNA"/>
</dbReference>
<evidence type="ECO:0000256" key="4">
    <source>
        <dbReference type="ARBA" id="ARBA00022801"/>
    </source>
</evidence>
<keyword evidence="10" id="KW-1185">Reference proteome</keyword>
<evidence type="ECO:0000256" key="5">
    <source>
        <dbReference type="ARBA" id="ARBA00023157"/>
    </source>
</evidence>
<dbReference type="OrthoDB" id="1640863at2759"/>
<dbReference type="GO" id="GO:0046576">
    <property type="term" value="F:rhamnogalacturonan alpha-L-rhamnopyranosyl-(1-&gt;4)-alpha-D-galactopyranosyluronide lyase activity"/>
    <property type="evidence" value="ECO:0007669"/>
    <property type="project" value="UniProtKB-ARBA"/>
</dbReference>
<name>A0A6A4NT76_LUPAL</name>
<comment type="similarity">
    <text evidence="2 8">Belongs to the glycosyl hydrolase 28 family.</text>
</comment>
<dbReference type="InterPro" id="IPR011050">
    <property type="entry name" value="Pectin_lyase_fold/virulence"/>
</dbReference>
<comment type="caution">
    <text evidence="9">The sequence shown here is derived from an EMBL/GenBank/DDBJ whole genome shotgun (WGS) entry which is preliminary data.</text>
</comment>